<dbReference type="Gene3D" id="3.40.50.12580">
    <property type="match status" value="1"/>
</dbReference>
<gene>
    <name evidence="1" type="ORF">IDM40_26255</name>
</gene>
<comment type="caution">
    <text evidence="1">The sequence shown here is derived from an EMBL/GenBank/DDBJ whole genome shotgun (WGS) entry which is preliminary data.</text>
</comment>
<dbReference type="GO" id="GO:0003743">
    <property type="term" value="F:translation initiation factor activity"/>
    <property type="evidence" value="ECO:0007669"/>
    <property type="project" value="UniProtKB-KW"/>
</dbReference>
<reference evidence="1 2" key="1">
    <citation type="submission" date="2020-09" db="EMBL/GenBank/DDBJ databases">
        <title>Diversity and distribution of actinomycetes associated with coral in the coast of Hainan.</title>
        <authorList>
            <person name="Li F."/>
        </authorList>
    </citation>
    <scope>NUCLEOTIDE SEQUENCE [LARGE SCALE GENOMIC DNA]</scope>
    <source>
        <strain evidence="1 2">HNM0947</strain>
    </source>
</reference>
<keyword evidence="1" id="KW-0396">Initiation factor</keyword>
<accession>A0ABR9PEC5</accession>
<dbReference type="RefSeq" id="WP_193124767.1">
    <property type="nucleotide sequence ID" value="NZ_JADBGI010000036.1"/>
</dbReference>
<protein>
    <submittedName>
        <fullName evidence="1">Translation initiation factor IF-2</fullName>
    </submittedName>
</protein>
<keyword evidence="2" id="KW-1185">Reference proteome</keyword>
<organism evidence="1 2">
    <name type="scientific">Nocardiopsis coralli</name>
    <dbReference type="NCBI Taxonomy" id="2772213"/>
    <lineage>
        <taxon>Bacteria</taxon>
        <taxon>Bacillati</taxon>
        <taxon>Actinomycetota</taxon>
        <taxon>Actinomycetes</taxon>
        <taxon>Streptosporangiales</taxon>
        <taxon>Nocardiopsidaceae</taxon>
        <taxon>Nocardiopsis</taxon>
    </lineage>
</organism>
<dbReference type="InterPro" id="IPR043148">
    <property type="entry name" value="TagF_C"/>
</dbReference>
<proteinExistence type="predicted"/>
<evidence type="ECO:0000313" key="2">
    <source>
        <dbReference type="Proteomes" id="UP000806528"/>
    </source>
</evidence>
<name>A0ABR9PEC5_9ACTN</name>
<evidence type="ECO:0000313" key="1">
    <source>
        <dbReference type="EMBL" id="MBE3002176.1"/>
    </source>
</evidence>
<keyword evidence="1" id="KW-0648">Protein biosynthesis</keyword>
<dbReference type="Proteomes" id="UP000806528">
    <property type="component" value="Unassembled WGS sequence"/>
</dbReference>
<dbReference type="SUPFAM" id="SSF53756">
    <property type="entry name" value="UDP-Glycosyltransferase/glycogen phosphorylase"/>
    <property type="match status" value="1"/>
</dbReference>
<sequence length="574" mass="61152">MQSPSDPWATVEPDRHVLAVVRSVPVAGRLLDVAGLLADDRVGLTYTVTPGSVSESGVVPALRAAGVERILPWEEAVERSSGFDLALAASTKGGLHRLETRLVLMPHGAGHNRRVGSAPGSLTHASGLDAAELLHGGEPIASRFLFSHSEQSARLDAALPSARGRGVVVGDPAHDRMLAALGRRDRYRDALDLRGRRLVVVSSTWNRGSLLGSRRALIRELLARLPHDEYRVALVAHPNVHRHHDPSQLELWFVDEVEAGLALIPDAEGWRAALIAADVVVGDQGSVTYYAAALRRPVLLAAFETGDLDPDSPLLEFGGRLPRIDGGEDLAAQVDRAARTPPAPVADLLIEHPGGSAARVRSVLYDLLDLPEDRLGPARYRSLPDLPDRPEDVTAWRVDARTDGDARVVDLRRRPASAPGSAGPERAAVLPLVVDAEDTAMPHWAAADAWSHRRPRPGRGAAAWSADRLEAYPKAVVAAAAASGPGGNGVLVLHRSGGAMLVRTPLDEDSGWYSAPEAGGPDASLVASAAVAWARAGLPWRAWHDRVRLVVGEREVLVEATPPPPDFGFSQALV</sequence>
<dbReference type="EMBL" id="JADBGI010000036">
    <property type="protein sequence ID" value="MBE3002176.1"/>
    <property type="molecule type" value="Genomic_DNA"/>
</dbReference>